<dbReference type="NCBIfam" id="TIGR00696">
    <property type="entry name" value="wecG_tagA_cpsF"/>
    <property type="match status" value="1"/>
</dbReference>
<dbReference type="AlphaFoldDB" id="A0A545AJ95"/>
<dbReference type="GO" id="GO:0016758">
    <property type="term" value="F:hexosyltransferase activity"/>
    <property type="evidence" value="ECO:0007669"/>
    <property type="project" value="TreeGrafter"/>
</dbReference>
<dbReference type="RefSeq" id="WP_142708269.1">
    <property type="nucleotide sequence ID" value="NZ_VIRS01000027.1"/>
</dbReference>
<dbReference type="Proteomes" id="UP000317982">
    <property type="component" value="Unassembled WGS sequence"/>
</dbReference>
<keyword evidence="4" id="KW-1185">Reference proteome</keyword>
<accession>A0A545AJ95</accession>
<proteinExistence type="predicted"/>
<keyword evidence="1" id="KW-0328">Glycosyltransferase</keyword>
<name>A0A545AJ95_9ACTN</name>
<evidence type="ECO:0000313" key="3">
    <source>
        <dbReference type="EMBL" id="TQS41388.1"/>
    </source>
</evidence>
<protein>
    <submittedName>
        <fullName evidence="3">WecB/TagA/CpsF family glycosyltransferase</fullName>
    </submittedName>
</protein>
<comment type="caution">
    <text evidence="3">The sequence shown here is derived from an EMBL/GenBank/DDBJ whole genome shotgun (WGS) entry which is preliminary data.</text>
</comment>
<keyword evidence="2 3" id="KW-0808">Transferase</keyword>
<dbReference type="OrthoDB" id="9771846at2"/>
<evidence type="ECO:0000256" key="2">
    <source>
        <dbReference type="ARBA" id="ARBA00022679"/>
    </source>
</evidence>
<dbReference type="Pfam" id="PF03808">
    <property type="entry name" value="Glyco_tran_WecG"/>
    <property type="match status" value="1"/>
</dbReference>
<dbReference type="InterPro" id="IPR004629">
    <property type="entry name" value="WecG_TagA_CpsF"/>
</dbReference>
<sequence length="248" mass="27449">MEFNNLPLRAFAQHILDRADAAERAELVATANVDHIVEMRRNSEFRSAYEFASIRLLDGVPIAKLAQWKWRQASHKVAGSDLLPAVAGIAGKRSQRIYIVGGMSAVAEAAKDRLEDANPGLIVHVDSPPRGFDQNKSYLEEIAARIRAAQARIIFVCLGAPKQELFVYRNAAILPPGIYVGAGAAVDFAAGNVTRAPQGMQRAGLEWLYRLAKEPRRLSHRYLVRSWSAIPLFAQELRERRVPQAGAE</sequence>
<gene>
    <name evidence="3" type="ORF">FL583_30265</name>
</gene>
<dbReference type="PANTHER" id="PTHR34136:SF1">
    <property type="entry name" value="UDP-N-ACETYL-D-MANNOSAMINURONIC ACID TRANSFERASE"/>
    <property type="match status" value="1"/>
</dbReference>
<dbReference type="InParanoid" id="A0A545AJ95"/>
<dbReference type="CDD" id="cd06533">
    <property type="entry name" value="Glyco_transf_WecG_TagA"/>
    <property type="match status" value="1"/>
</dbReference>
<evidence type="ECO:0000313" key="4">
    <source>
        <dbReference type="Proteomes" id="UP000317982"/>
    </source>
</evidence>
<evidence type="ECO:0000256" key="1">
    <source>
        <dbReference type="ARBA" id="ARBA00022676"/>
    </source>
</evidence>
<reference evidence="3 4" key="1">
    <citation type="submission" date="2019-07" db="EMBL/GenBank/DDBJ databases">
        <title>Cryptosporangium phraense sp. nov., isolated from plant litter.</title>
        <authorList>
            <person name="Suriyachadkun C."/>
        </authorList>
    </citation>
    <scope>NUCLEOTIDE SEQUENCE [LARGE SCALE GENOMIC DNA]</scope>
    <source>
        <strain evidence="3 4">A-T 5661</strain>
    </source>
</reference>
<dbReference type="PANTHER" id="PTHR34136">
    <property type="match status" value="1"/>
</dbReference>
<dbReference type="EMBL" id="VIRS01000027">
    <property type="protein sequence ID" value="TQS41388.1"/>
    <property type="molecule type" value="Genomic_DNA"/>
</dbReference>
<organism evidence="3 4">
    <name type="scientific">Cryptosporangium phraense</name>
    <dbReference type="NCBI Taxonomy" id="2593070"/>
    <lineage>
        <taxon>Bacteria</taxon>
        <taxon>Bacillati</taxon>
        <taxon>Actinomycetota</taxon>
        <taxon>Actinomycetes</taxon>
        <taxon>Cryptosporangiales</taxon>
        <taxon>Cryptosporangiaceae</taxon>
        <taxon>Cryptosporangium</taxon>
    </lineage>
</organism>